<dbReference type="EMBL" id="CAJNOQ010001955">
    <property type="protein sequence ID" value="CAF0929589.1"/>
    <property type="molecule type" value="Genomic_DNA"/>
</dbReference>
<dbReference type="Pfam" id="PF15100">
    <property type="entry name" value="TMEM187"/>
    <property type="match status" value="1"/>
</dbReference>
<evidence type="ECO:0000256" key="1">
    <source>
        <dbReference type="SAM" id="Phobius"/>
    </source>
</evidence>
<feature type="transmembrane region" description="Helical" evidence="1">
    <location>
        <begin position="171"/>
        <end position="199"/>
    </location>
</feature>
<evidence type="ECO:0000313" key="3">
    <source>
        <dbReference type="EMBL" id="CAF3707812.1"/>
    </source>
</evidence>
<keyword evidence="1" id="KW-0472">Membrane</keyword>
<feature type="transmembrane region" description="Helical" evidence="1">
    <location>
        <begin position="146"/>
        <end position="164"/>
    </location>
</feature>
<dbReference type="EMBL" id="CAJOBC010001956">
    <property type="protein sequence ID" value="CAF3707812.1"/>
    <property type="molecule type" value="Genomic_DNA"/>
</dbReference>
<proteinExistence type="predicted"/>
<gene>
    <name evidence="2" type="ORF">GPM918_LOCUS10108</name>
    <name evidence="3" type="ORF">SRO942_LOCUS10112</name>
</gene>
<dbReference type="OrthoDB" id="5973769at2759"/>
<dbReference type="PANTHER" id="PTHR15066">
    <property type="entry name" value="TRANSMEMBRANE PROTEIN 187"/>
    <property type="match status" value="1"/>
</dbReference>
<dbReference type="Proteomes" id="UP000681722">
    <property type="component" value="Unassembled WGS sequence"/>
</dbReference>
<feature type="transmembrane region" description="Helical" evidence="1">
    <location>
        <begin position="109"/>
        <end position="126"/>
    </location>
</feature>
<keyword evidence="4" id="KW-1185">Reference proteome</keyword>
<dbReference type="PANTHER" id="PTHR15066:SF0">
    <property type="entry name" value="TRANSMEMBRANE PROTEIN 187"/>
    <property type="match status" value="1"/>
</dbReference>
<dbReference type="GO" id="GO:0030133">
    <property type="term" value="C:transport vesicle"/>
    <property type="evidence" value="ECO:0007669"/>
    <property type="project" value="TreeGrafter"/>
</dbReference>
<organism evidence="2 4">
    <name type="scientific">Didymodactylos carnosus</name>
    <dbReference type="NCBI Taxonomy" id="1234261"/>
    <lineage>
        <taxon>Eukaryota</taxon>
        <taxon>Metazoa</taxon>
        <taxon>Spiralia</taxon>
        <taxon>Gnathifera</taxon>
        <taxon>Rotifera</taxon>
        <taxon>Eurotatoria</taxon>
        <taxon>Bdelloidea</taxon>
        <taxon>Philodinida</taxon>
        <taxon>Philodinidae</taxon>
        <taxon>Didymodactylos</taxon>
    </lineage>
</organism>
<sequence>MVHGSLGTRGGQVRPCASPSQVQVRVEVLDISALYRKSMDFIFARKNEKSHFINVKTEIGFDHYAEKRHASFPWYLAMPANSIVNTFYILIGVYWLFKSRQLQHNLTTMKLFSDIFSWMSIVYGFVQWSRIATQTHLTAVLDQWFTFPIFAWAAIWAMTILDGFSLQKTILFILLAFLSYFLIFVTSYGFEIALGYHIILAVYYAFQLQYKHGNKLSRINLLLAVLACCGFVVLKLLDHQIATYKIFQRFTGHFWSKICDVAQIHYSFAFFYAIYLNKQKKPQ</sequence>
<evidence type="ECO:0008006" key="5">
    <source>
        <dbReference type="Google" id="ProtNLM"/>
    </source>
</evidence>
<evidence type="ECO:0000313" key="4">
    <source>
        <dbReference type="Proteomes" id="UP000663829"/>
    </source>
</evidence>
<feature type="transmembrane region" description="Helical" evidence="1">
    <location>
        <begin position="258"/>
        <end position="276"/>
    </location>
</feature>
<feature type="transmembrane region" description="Helical" evidence="1">
    <location>
        <begin position="74"/>
        <end position="97"/>
    </location>
</feature>
<comment type="caution">
    <text evidence="2">The sequence shown here is derived from an EMBL/GenBank/DDBJ whole genome shotgun (WGS) entry which is preliminary data.</text>
</comment>
<dbReference type="Proteomes" id="UP000663829">
    <property type="component" value="Unassembled WGS sequence"/>
</dbReference>
<evidence type="ECO:0000313" key="2">
    <source>
        <dbReference type="EMBL" id="CAF0929589.1"/>
    </source>
</evidence>
<keyword evidence="1" id="KW-1133">Transmembrane helix</keyword>
<dbReference type="InterPro" id="IPR028066">
    <property type="entry name" value="TMEM187"/>
</dbReference>
<dbReference type="AlphaFoldDB" id="A0A814BK50"/>
<name>A0A814BK50_9BILA</name>
<accession>A0A814BK50</accession>
<feature type="transmembrane region" description="Helical" evidence="1">
    <location>
        <begin position="219"/>
        <end position="237"/>
    </location>
</feature>
<keyword evidence="1" id="KW-0812">Transmembrane</keyword>
<protein>
    <recommendedName>
        <fullName evidence="5">Transmembrane protein 187</fullName>
    </recommendedName>
</protein>
<reference evidence="2" key="1">
    <citation type="submission" date="2021-02" db="EMBL/GenBank/DDBJ databases">
        <authorList>
            <person name="Nowell W R."/>
        </authorList>
    </citation>
    <scope>NUCLEOTIDE SEQUENCE</scope>
</reference>